<accession>M1WTG8</accession>
<organism evidence="6 7">
    <name type="scientific">Richelia intracellularis HH01</name>
    <dbReference type="NCBI Taxonomy" id="1165094"/>
    <lineage>
        <taxon>Bacteria</taxon>
        <taxon>Bacillati</taxon>
        <taxon>Cyanobacteriota</taxon>
        <taxon>Cyanophyceae</taxon>
        <taxon>Nostocales</taxon>
        <taxon>Nostocaceae</taxon>
        <taxon>Richelia</taxon>
    </lineage>
</organism>
<gene>
    <name evidence="6" type="ORF">RINTHH_19390</name>
</gene>
<evidence type="ECO:0000256" key="2">
    <source>
        <dbReference type="ARBA" id="ARBA00013855"/>
    </source>
</evidence>
<dbReference type="Proteomes" id="UP000053051">
    <property type="component" value="Unassembled WGS sequence"/>
</dbReference>
<dbReference type="EMBL" id="CAIY01000080">
    <property type="protein sequence ID" value="CCH68094.1"/>
    <property type="molecule type" value="Genomic_DNA"/>
</dbReference>
<evidence type="ECO:0000256" key="4">
    <source>
        <dbReference type="ARBA" id="ARBA00032089"/>
    </source>
</evidence>
<name>M1WTG8_9NOST</name>
<sequence>MIGRSADNWWQQVILNRGSTVGIEIGGIVKAEGGLVGIVDSVTPNTSRILLITDTKSTIGVNISRTGSKGVLRGNASREAILEFYEKVPSVKIGDSITTSVYSSKFPSGLPIGKVRSLDLNKLPVSIAKVDLFPSISSLDWVGVHPKPAKRLSENSFSSEK</sequence>
<dbReference type="InterPro" id="IPR042177">
    <property type="entry name" value="Cell/Rod_1"/>
</dbReference>
<protein>
    <recommendedName>
        <fullName evidence="2">Cell shape-determining protein MreC</fullName>
    </recommendedName>
    <alternativeName>
        <fullName evidence="4">Cell shape protein MreC</fullName>
    </alternativeName>
</protein>
<dbReference type="Pfam" id="PF04085">
    <property type="entry name" value="MreC"/>
    <property type="match status" value="1"/>
</dbReference>
<dbReference type="AlphaFoldDB" id="M1WTG8"/>
<comment type="caution">
    <text evidence="6">The sequence shown here is derived from an EMBL/GenBank/DDBJ whole genome shotgun (WGS) entry which is preliminary data.</text>
</comment>
<evidence type="ECO:0000313" key="7">
    <source>
        <dbReference type="Proteomes" id="UP000053051"/>
    </source>
</evidence>
<dbReference type="InterPro" id="IPR055342">
    <property type="entry name" value="MreC_beta-barrel_core"/>
</dbReference>
<evidence type="ECO:0000259" key="5">
    <source>
        <dbReference type="Pfam" id="PF04085"/>
    </source>
</evidence>
<evidence type="ECO:0000313" key="6">
    <source>
        <dbReference type="EMBL" id="CCH68094.1"/>
    </source>
</evidence>
<keyword evidence="7" id="KW-1185">Reference proteome</keyword>
<reference evidence="7" key="2">
    <citation type="submission" date="2016-01" db="EMBL/GenBank/DDBJ databases">
        <title>Diatom-associated endosymboitic cyanobacterium lacks core nitrogen metabolism enzymes.</title>
        <authorList>
            <person name="Hilton J.A."/>
            <person name="Foster R.A."/>
            <person name="Tripp H.J."/>
            <person name="Carter B.J."/>
            <person name="Zehr J.P."/>
            <person name="Villareal T.A."/>
        </authorList>
    </citation>
    <scope>NUCLEOTIDE SEQUENCE [LARGE SCALE GENOMIC DNA]</scope>
    <source>
        <strain evidence="7">HH01</strain>
    </source>
</reference>
<proteinExistence type="inferred from homology"/>
<dbReference type="GO" id="GO:0005886">
    <property type="term" value="C:plasma membrane"/>
    <property type="evidence" value="ECO:0007669"/>
    <property type="project" value="TreeGrafter"/>
</dbReference>
<dbReference type="PANTHER" id="PTHR34138:SF1">
    <property type="entry name" value="CELL SHAPE-DETERMINING PROTEIN MREC"/>
    <property type="match status" value="1"/>
</dbReference>
<dbReference type="STRING" id="1165094.RINTHH_19390"/>
<dbReference type="InterPro" id="IPR007221">
    <property type="entry name" value="MreC"/>
</dbReference>
<dbReference type="InterPro" id="IPR042175">
    <property type="entry name" value="Cell/Rod_MreC_2"/>
</dbReference>
<dbReference type="GO" id="GO:0008360">
    <property type="term" value="P:regulation of cell shape"/>
    <property type="evidence" value="ECO:0007669"/>
    <property type="project" value="UniProtKB-KW"/>
</dbReference>
<dbReference type="PANTHER" id="PTHR34138">
    <property type="entry name" value="CELL SHAPE-DETERMINING PROTEIN MREC"/>
    <property type="match status" value="1"/>
</dbReference>
<reference evidence="6 7" key="1">
    <citation type="submission" date="2012-05" db="EMBL/GenBank/DDBJ databases">
        <authorList>
            <person name="Hilton J."/>
        </authorList>
    </citation>
    <scope>NUCLEOTIDE SEQUENCE [LARGE SCALE GENOMIC DNA]</scope>
    <source>
        <strain evidence="6 7">HH01</strain>
    </source>
</reference>
<keyword evidence="3" id="KW-0133">Cell shape</keyword>
<dbReference type="Gene3D" id="2.40.10.340">
    <property type="entry name" value="Rod shape-determining protein MreC, domain 1"/>
    <property type="match status" value="1"/>
</dbReference>
<dbReference type="Gene3D" id="2.40.10.350">
    <property type="entry name" value="Rod shape-determining protein MreC, domain 2"/>
    <property type="match status" value="1"/>
</dbReference>
<feature type="domain" description="Rod shape-determining protein MreC beta-barrel core" evidence="5">
    <location>
        <begin position="2"/>
        <end position="144"/>
    </location>
</feature>
<evidence type="ECO:0000256" key="3">
    <source>
        <dbReference type="ARBA" id="ARBA00022960"/>
    </source>
</evidence>
<evidence type="ECO:0000256" key="1">
    <source>
        <dbReference type="ARBA" id="ARBA00009369"/>
    </source>
</evidence>
<comment type="similarity">
    <text evidence="1">Belongs to the MreC family.</text>
</comment>